<keyword evidence="1" id="KW-0812">Transmembrane</keyword>
<evidence type="ECO:0000313" key="2">
    <source>
        <dbReference type="EMBL" id="MFD2934380.1"/>
    </source>
</evidence>
<organism evidence="2 3">
    <name type="scientific">Spirosoma flavum</name>
    <dbReference type="NCBI Taxonomy" id="2048557"/>
    <lineage>
        <taxon>Bacteria</taxon>
        <taxon>Pseudomonadati</taxon>
        <taxon>Bacteroidota</taxon>
        <taxon>Cytophagia</taxon>
        <taxon>Cytophagales</taxon>
        <taxon>Cytophagaceae</taxon>
        <taxon>Spirosoma</taxon>
    </lineage>
</organism>
<evidence type="ECO:0000256" key="1">
    <source>
        <dbReference type="SAM" id="Phobius"/>
    </source>
</evidence>
<reference evidence="3" key="1">
    <citation type="journal article" date="2019" name="Int. J. Syst. Evol. Microbiol.">
        <title>The Global Catalogue of Microorganisms (GCM) 10K type strain sequencing project: providing services to taxonomists for standard genome sequencing and annotation.</title>
        <authorList>
            <consortium name="The Broad Institute Genomics Platform"/>
            <consortium name="The Broad Institute Genome Sequencing Center for Infectious Disease"/>
            <person name="Wu L."/>
            <person name="Ma J."/>
        </authorList>
    </citation>
    <scope>NUCLEOTIDE SEQUENCE [LARGE SCALE GENOMIC DNA]</scope>
    <source>
        <strain evidence="3">KCTC 52490</strain>
    </source>
</reference>
<name>A0ABW6AG47_9BACT</name>
<protein>
    <submittedName>
        <fullName evidence="2">Uncharacterized protein</fullName>
    </submittedName>
</protein>
<dbReference type="RefSeq" id="WP_381500130.1">
    <property type="nucleotide sequence ID" value="NZ_JBHUOM010000002.1"/>
</dbReference>
<keyword evidence="1" id="KW-1133">Transmembrane helix</keyword>
<keyword evidence="3" id="KW-1185">Reference proteome</keyword>
<dbReference type="Proteomes" id="UP001597512">
    <property type="component" value="Unassembled WGS sequence"/>
</dbReference>
<proteinExistence type="predicted"/>
<keyword evidence="1" id="KW-0472">Membrane</keyword>
<comment type="caution">
    <text evidence="2">The sequence shown here is derived from an EMBL/GenBank/DDBJ whole genome shotgun (WGS) entry which is preliminary data.</text>
</comment>
<gene>
    <name evidence="2" type="ORF">ACFS25_11350</name>
</gene>
<accession>A0ABW6AG47</accession>
<evidence type="ECO:0000313" key="3">
    <source>
        <dbReference type="Proteomes" id="UP001597512"/>
    </source>
</evidence>
<dbReference type="EMBL" id="JBHUOM010000002">
    <property type="protein sequence ID" value="MFD2934380.1"/>
    <property type="molecule type" value="Genomic_DNA"/>
</dbReference>
<feature type="transmembrane region" description="Helical" evidence="1">
    <location>
        <begin position="123"/>
        <end position="143"/>
    </location>
</feature>
<sequence length="441" mass="49483">MITQQEDRELVRCRRLIEEKVGWGRSDNWSTQDFERLGEQIADQTGVSLSVTTLKRVWGRVRYNSAPTATTLNALVKFIGYTNWPHFKGVTQTGEMISEPADVVSVAVSEPASPVRSSGRSRWWIGAGLLVGVTTVWLFFLNYSPPEPLSPNDFSFSSRPVTKGIPNSVVFHYNAMASPTDSVFIQQSWDPSRRQLVPKNGHDYTSIYYYPGYFRAKLVVGRQVMQEHNLMIPSDGWHVAVIHEPVPVYFQPNEVIRNGVLSLSVAAIEKHNIAMQPHPPIVRYRYVRELDGLRADNFTLETRLKNDFKQGSSACQNMVVTILCKNEMFSIPLSAKGCVANLNLYLAGHFANAKSTDLSAFGADLSQWVDLRCDVRNKHVRLFVGGKKAYEAVAPNSVKDIVGISYDFEGTGSVDYVRFSRPNGMTVFEDNFNSSEIDSAH</sequence>